<evidence type="ECO:0000313" key="3">
    <source>
        <dbReference type="EMBL" id="KIE08201.1"/>
    </source>
</evidence>
<dbReference type="EMBL" id="JHEG02000058">
    <property type="protein sequence ID" value="KIE08201.1"/>
    <property type="molecule type" value="Genomic_DNA"/>
</dbReference>
<dbReference type="InterPro" id="IPR001387">
    <property type="entry name" value="Cro/C1-type_HTH"/>
</dbReference>
<evidence type="ECO:0000313" key="2">
    <source>
        <dbReference type="EMBL" id="KAF3885874.1"/>
    </source>
</evidence>
<dbReference type="AlphaFoldDB" id="A0A0C1N6S7"/>
<dbReference type="PROSITE" id="PS50943">
    <property type="entry name" value="HTH_CROC1"/>
    <property type="match status" value="1"/>
</dbReference>
<accession>A0A0C1N6S7</accession>
<name>A0A0C1N6S7_9CYAN</name>
<dbReference type="SMART" id="SM00530">
    <property type="entry name" value="HTH_XRE"/>
    <property type="match status" value="1"/>
</dbReference>
<dbReference type="GO" id="GO:0003677">
    <property type="term" value="F:DNA binding"/>
    <property type="evidence" value="ECO:0007669"/>
    <property type="project" value="InterPro"/>
</dbReference>
<organism evidence="3">
    <name type="scientific">Tolypothrix bouteillei VB521301</name>
    <dbReference type="NCBI Taxonomy" id="1479485"/>
    <lineage>
        <taxon>Bacteria</taxon>
        <taxon>Bacillati</taxon>
        <taxon>Cyanobacteriota</taxon>
        <taxon>Cyanophyceae</taxon>
        <taxon>Nostocales</taxon>
        <taxon>Tolypothrichaceae</taxon>
        <taxon>Tolypothrix</taxon>
    </lineage>
</organism>
<dbReference type="CDD" id="cd00093">
    <property type="entry name" value="HTH_XRE"/>
    <property type="match status" value="1"/>
</dbReference>
<dbReference type="STRING" id="1479485.DA73_0226535"/>
<keyword evidence="4" id="KW-1185">Reference proteome</keyword>
<reference evidence="2" key="2">
    <citation type="submission" date="2019-11" db="EMBL/GenBank/DDBJ databases">
        <title>Improved Assembly of Tolypothrix boutellei genome.</title>
        <authorList>
            <person name="Sarangi A.N."/>
            <person name="Mukherjee M."/>
            <person name="Ghosh S."/>
            <person name="Singh D."/>
            <person name="Das A."/>
            <person name="Kant S."/>
            <person name="Prusty A."/>
            <person name="Tripathy S."/>
        </authorList>
    </citation>
    <scope>NUCLEOTIDE SEQUENCE</scope>
    <source>
        <strain evidence="2">VB521301</strain>
    </source>
</reference>
<comment type="caution">
    <text evidence="3">The sequence shown here is derived from an EMBL/GenBank/DDBJ whole genome shotgun (WGS) entry which is preliminary data.</text>
</comment>
<evidence type="ECO:0000313" key="4">
    <source>
        <dbReference type="Proteomes" id="UP000029738"/>
    </source>
</evidence>
<dbReference type="Gene3D" id="1.10.260.40">
    <property type="entry name" value="lambda repressor-like DNA-binding domains"/>
    <property type="match status" value="1"/>
</dbReference>
<dbReference type="Proteomes" id="UP000029738">
    <property type="component" value="Unassembled WGS sequence"/>
</dbReference>
<gene>
    <name evidence="3" type="ORF">DA73_0226535</name>
    <name evidence="2" type="ORF">DA73_0400010615</name>
</gene>
<dbReference type="EMBL" id="JHEG04000001">
    <property type="protein sequence ID" value="KAF3885874.1"/>
    <property type="molecule type" value="Genomic_DNA"/>
</dbReference>
<evidence type="ECO:0000259" key="1">
    <source>
        <dbReference type="PROSITE" id="PS50943"/>
    </source>
</evidence>
<dbReference type="SUPFAM" id="SSF47413">
    <property type="entry name" value="lambda repressor-like DNA-binding domains"/>
    <property type="match status" value="1"/>
</dbReference>
<proteinExistence type="predicted"/>
<dbReference type="Pfam" id="PF01381">
    <property type="entry name" value="HTH_3"/>
    <property type="match status" value="1"/>
</dbReference>
<dbReference type="OrthoDB" id="511958at2"/>
<sequence>MIKNDYQLMVTKSWIEKFHQAIMNLYQNEEKRRKDPEGWQLLIDSYYAHIKNLHTEIAEYKNLKNHNPEKSLVLQNVNLNIDEIGEILIKVRIAKKITEKELAALTHLTEEHIKEYEKQDYQNASFDTIIEVADALGVKLQHCIVVAEINEFLESQLMEVREAEKVDAEFQSVIGLMDCN</sequence>
<reference evidence="3" key="1">
    <citation type="journal article" date="2015" name="Genome Announc.">
        <title>Draft Genome Sequence of Tolypothrix boutellei Strain VB521301.</title>
        <authorList>
            <person name="Chandrababunaidu M.M."/>
            <person name="Singh D."/>
            <person name="Sen D."/>
            <person name="Bhan S."/>
            <person name="Das S."/>
            <person name="Gupta A."/>
            <person name="Adhikary S.P."/>
            <person name="Tripathy S."/>
        </authorList>
    </citation>
    <scope>NUCLEOTIDE SEQUENCE</scope>
    <source>
        <strain evidence="3">VB521301</strain>
    </source>
</reference>
<dbReference type="RefSeq" id="WP_038079160.1">
    <property type="nucleotide sequence ID" value="NZ_JHEG04000001.1"/>
</dbReference>
<dbReference type="InterPro" id="IPR010982">
    <property type="entry name" value="Lambda_DNA-bd_dom_sf"/>
</dbReference>
<protein>
    <submittedName>
        <fullName evidence="2">Helix-turn-helix transcriptional regulator</fullName>
    </submittedName>
</protein>
<feature type="domain" description="HTH cro/C1-type" evidence="1">
    <location>
        <begin position="88"/>
        <end position="143"/>
    </location>
</feature>